<sequence length="589" mass="64047">MAKSRLLQWLLLLLLLLLPTLCSPGAAVGSASSLDCAQGPKFWCQNLEQAVQCRALGHCLQEVWGHAGANDLCQECEDIVHLLIKMTKEDIFQDTIRKFLEQECDVLPLKLLVPRCRKVLDVYLPLVIDYFQSQINPKAICKHVGLCPLGQAKLEQDSGMQDAIPDPLLNKLILPALPGALLARPGPHTQDLSEQQLPIPLPFCWLCRTLIKRVQTVIPKGVLAVAVAQVCHVVPLVVGGICQCLAERYTVLLLDALLGRVVPQLVCGLVLRCATENVIDPALPALDSPVEEWPLQDTECHLCKAVITRAWNTSEEAMPQTMRQACLRFWLDRQKCEQFVERHTPQLLVLVPRSRNAHTTCQDSASMHTQLTTPNVRKDPGTGSPCTQGELHTQLTTPNVRKDPGTGSPCTQGELHTQLTTPNVRKDPGTGSPCTQGELHTQLTTPNVRKDPGTGSPCTQGELHTQLTTPNVRKDPGTGSPCTQGELHTQLTTPNVRKDPGTGSPCTQGELHTQLTTPNVRKDPGTGSPCTQGELHTQLTTPNVRKDPGTGSPCTQGELHTQLTTPNVRKDPGTGSPCTQGELSLSLSV</sequence>
<dbReference type="Pfam" id="PF03489">
    <property type="entry name" value="SapB_2"/>
    <property type="match status" value="1"/>
</dbReference>
<dbReference type="GO" id="GO:0007585">
    <property type="term" value="P:respiratory gaseous exchange by respiratory system"/>
    <property type="evidence" value="ECO:0007669"/>
    <property type="project" value="UniProtKB-KW"/>
</dbReference>
<dbReference type="Pfam" id="PF05184">
    <property type="entry name" value="SapB_1"/>
    <property type="match status" value="1"/>
</dbReference>
<keyword evidence="9" id="KW-0325">Glycoprotein</keyword>
<dbReference type="SMART" id="SM00741">
    <property type="entry name" value="SapB"/>
    <property type="match status" value="3"/>
</dbReference>
<evidence type="ECO:0000256" key="2">
    <source>
        <dbReference type="ARBA" id="ARBA00011748"/>
    </source>
</evidence>
<dbReference type="PRINTS" id="PR01797">
    <property type="entry name" value="SAPOSIN"/>
</dbReference>
<feature type="compositionally biased region" description="Polar residues" evidence="13">
    <location>
        <begin position="384"/>
        <end position="399"/>
    </location>
</feature>
<keyword evidence="4" id="KW-0964">Secreted</keyword>
<evidence type="ECO:0000256" key="3">
    <source>
        <dbReference type="ARBA" id="ARBA00022439"/>
    </source>
</evidence>
<dbReference type="InterPro" id="IPR007856">
    <property type="entry name" value="SapB_1"/>
</dbReference>
<dbReference type="InterPro" id="IPR008139">
    <property type="entry name" value="SaposinB_dom"/>
</dbReference>
<feature type="compositionally biased region" description="Polar residues" evidence="13">
    <location>
        <begin position="576"/>
        <end position="589"/>
    </location>
</feature>
<dbReference type="InterPro" id="IPR008138">
    <property type="entry name" value="SapB_2"/>
</dbReference>
<feature type="compositionally biased region" description="Polar residues" evidence="13">
    <location>
        <begin position="456"/>
        <end position="471"/>
    </location>
</feature>
<evidence type="ECO:0000256" key="9">
    <source>
        <dbReference type="ARBA" id="ARBA00023180"/>
    </source>
</evidence>
<organism evidence="17 18">
    <name type="scientific">Microtus ochrogaster</name>
    <name type="common">Prairie vole</name>
    <dbReference type="NCBI Taxonomy" id="79684"/>
    <lineage>
        <taxon>Eukaryota</taxon>
        <taxon>Metazoa</taxon>
        <taxon>Chordata</taxon>
        <taxon>Craniata</taxon>
        <taxon>Vertebrata</taxon>
        <taxon>Euteleostomi</taxon>
        <taxon>Mammalia</taxon>
        <taxon>Eutheria</taxon>
        <taxon>Euarchontoglires</taxon>
        <taxon>Glires</taxon>
        <taxon>Rodentia</taxon>
        <taxon>Myomorpha</taxon>
        <taxon>Muroidea</taxon>
        <taxon>Cricetidae</taxon>
        <taxon>Arvicolinae</taxon>
        <taxon>Microtus</taxon>
    </lineage>
</organism>
<dbReference type="InterPro" id="IPR008373">
    <property type="entry name" value="Saposin"/>
</dbReference>
<dbReference type="PANTHER" id="PTHR11480:SF33">
    <property type="entry name" value="PULMONARY SURFACTANT-ASSOCIATED PROTEIN B"/>
    <property type="match status" value="1"/>
</dbReference>
<gene>
    <name evidence="17" type="ORF">LTLLF_112695</name>
</gene>
<dbReference type="InterPro" id="IPR051428">
    <property type="entry name" value="Sphingo_Act-Surfact_Prot"/>
</dbReference>
<name>A0A8J6L428_MICOH</name>
<feature type="compositionally biased region" description="Polar residues" evidence="13">
    <location>
        <begin position="528"/>
        <end position="543"/>
    </location>
</feature>
<dbReference type="Proteomes" id="UP000710432">
    <property type="component" value="Unassembled WGS sequence"/>
</dbReference>
<evidence type="ECO:0000256" key="7">
    <source>
        <dbReference type="ARBA" id="ARBA00022737"/>
    </source>
</evidence>
<evidence type="ECO:0000259" key="15">
    <source>
        <dbReference type="PROSITE" id="PS50015"/>
    </source>
</evidence>
<dbReference type="GO" id="GO:0005771">
    <property type="term" value="C:multivesicular body"/>
    <property type="evidence" value="ECO:0007669"/>
    <property type="project" value="TreeGrafter"/>
</dbReference>
<comment type="subcellular location">
    <subcellularLocation>
        <location evidence="1">Secreted</location>
        <location evidence="1">Extracellular space</location>
        <location evidence="1">Surface film</location>
    </subcellularLocation>
</comment>
<feature type="compositionally biased region" description="Polar residues" evidence="13">
    <location>
        <begin position="504"/>
        <end position="519"/>
    </location>
</feature>
<feature type="domain" description="Saposin A-type" evidence="16">
    <location>
        <begin position="29"/>
        <end position="69"/>
    </location>
</feature>
<dbReference type="FunFam" id="1.10.225.10:FF:000011">
    <property type="entry name" value="Pulmonary surfactant-associated protein B"/>
    <property type="match status" value="1"/>
</dbReference>
<dbReference type="Pfam" id="PF02199">
    <property type="entry name" value="SapA"/>
    <property type="match status" value="1"/>
</dbReference>
<keyword evidence="3" id="KW-0767">Surface film</keyword>
<evidence type="ECO:0000256" key="12">
    <source>
        <dbReference type="ARBA" id="ARBA00041785"/>
    </source>
</evidence>
<feature type="compositionally biased region" description="Polar residues" evidence="13">
    <location>
        <begin position="360"/>
        <end position="375"/>
    </location>
</feature>
<accession>A0A8J6L428</accession>
<evidence type="ECO:0000313" key="17">
    <source>
        <dbReference type="EMBL" id="KAH0519248.1"/>
    </source>
</evidence>
<feature type="chain" id="PRO_5035180508" description="Pulmonary surfactant-associated protein B" evidence="14">
    <location>
        <begin position="23"/>
        <end position="589"/>
    </location>
</feature>
<dbReference type="GO" id="GO:0005764">
    <property type="term" value="C:lysosome"/>
    <property type="evidence" value="ECO:0007669"/>
    <property type="project" value="InterPro"/>
</dbReference>
<feature type="compositionally biased region" description="Polar residues" evidence="13">
    <location>
        <begin position="552"/>
        <end position="567"/>
    </location>
</feature>
<protein>
    <recommendedName>
        <fullName evidence="11">Pulmonary surfactant-associated protein B</fullName>
    </recommendedName>
    <alternativeName>
        <fullName evidence="12">Pulmonary surfactant-associated proteolipid SPL(Phe)</fullName>
    </alternativeName>
</protein>
<comment type="subunit">
    <text evidence="2">Homodimer; disulfide-linked.</text>
</comment>
<feature type="compositionally biased region" description="Polar residues" evidence="13">
    <location>
        <begin position="480"/>
        <end position="495"/>
    </location>
</feature>
<dbReference type="PANTHER" id="PTHR11480">
    <property type="entry name" value="SAPOSIN-RELATED"/>
    <property type="match status" value="1"/>
</dbReference>
<comment type="function">
    <text evidence="10">Pulmonary surfactant-associated proteins promote alveolar stability by lowering the surface tension at the air-liquid interface in the peripheral air spaces. SP-B increases the collapse pressure of palmitic acid to nearly 70 millinewtons per meter.</text>
</comment>
<evidence type="ECO:0000256" key="4">
    <source>
        <dbReference type="ARBA" id="ARBA00022525"/>
    </source>
</evidence>
<evidence type="ECO:0000256" key="8">
    <source>
        <dbReference type="ARBA" id="ARBA00023157"/>
    </source>
</evidence>
<evidence type="ECO:0000256" key="6">
    <source>
        <dbReference type="ARBA" id="ARBA00022729"/>
    </source>
</evidence>
<evidence type="ECO:0000259" key="16">
    <source>
        <dbReference type="PROSITE" id="PS51110"/>
    </source>
</evidence>
<keyword evidence="6 14" id="KW-0732">Signal</keyword>
<dbReference type="SMART" id="SM00162">
    <property type="entry name" value="SAPA"/>
    <property type="match status" value="1"/>
</dbReference>
<feature type="domain" description="Saposin B-type" evidence="15">
    <location>
        <begin position="296"/>
        <end position="390"/>
    </location>
</feature>
<dbReference type="AlphaFoldDB" id="A0A8J6L428"/>
<feature type="domain" description="Saposin B-type" evidence="15">
    <location>
        <begin position="200"/>
        <end position="277"/>
    </location>
</feature>
<keyword evidence="8" id="KW-1015">Disulfide bond</keyword>
<feature type="compositionally biased region" description="Polar residues" evidence="13">
    <location>
        <begin position="432"/>
        <end position="447"/>
    </location>
</feature>
<evidence type="ECO:0000256" key="13">
    <source>
        <dbReference type="SAM" id="MobiDB-lite"/>
    </source>
</evidence>
<dbReference type="GO" id="GO:0097208">
    <property type="term" value="C:alveolar lamellar body"/>
    <property type="evidence" value="ECO:0007669"/>
    <property type="project" value="TreeGrafter"/>
</dbReference>
<keyword evidence="5" id="KW-0305">Gaseous exchange</keyword>
<evidence type="ECO:0000313" key="18">
    <source>
        <dbReference type="Proteomes" id="UP000710432"/>
    </source>
</evidence>
<feature type="compositionally biased region" description="Polar residues" evidence="13">
    <location>
        <begin position="408"/>
        <end position="423"/>
    </location>
</feature>
<dbReference type="SUPFAM" id="SSF47862">
    <property type="entry name" value="Saposin"/>
    <property type="match status" value="2"/>
</dbReference>
<evidence type="ECO:0000256" key="1">
    <source>
        <dbReference type="ARBA" id="ARBA00004364"/>
    </source>
</evidence>
<evidence type="ECO:0000256" key="10">
    <source>
        <dbReference type="ARBA" id="ARBA00037221"/>
    </source>
</evidence>
<evidence type="ECO:0000256" key="11">
    <source>
        <dbReference type="ARBA" id="ARBA00041094"/>
    </source>
</evidence>
<dbReference type="GO" id="GO:0016020">
    <property type="term" value="C:membrane"/>
    <property type="evidence" value="ECO:0007669"/>
    <property type="project" value="GOC"/>
</dbReference>
<feature type="domain" description="Saposin B-type" evidence="15">
    <location>
        <begin position="69"/>
        <end position="151"/>
    </location>
</feature>
<dbReference type="GO" id="GO:0005576">
    <property type="term" value="C:extracellular region"/>
    <property type="evidence" value="ECO:0007669"/>
    <property type="project" value="UniProtKB-SubCell"/>
</dbReference>
<dbReference type="InterPro" id="IPR011001">
    <property type="entry name" value="Saposin-like"/>
</dbReference>
<keyword evidence="7" id="KW-0677">Repeat</keyword>
<evidence type="ECO:0000256" key="14">
    <source>
        <dbReference type="SAM" id="SignalP"/>
    </source>
</evidence>
<dbReference type="PROSITE" id="PS51110">
    <property type="entry name" value="SAP_A"/>
    <property type="match status" value="1"/>
</dbReference>
<dbReference type="EMBL" id="JAATJU010006900">
    <property type="protein sequence ID" value="KAH0519248.1"/>
    <property type="molecule type" value="Genomic_DNA"/>
</dbReference>
<comment type="caution">
    <text evidence="17">The sequence shown here is derived from an EMBL/GenBank/DDBJ whole genome shotgun (WGS) entry which is preliminary data.</text>
</comment>
<dbReference type="FunFam" id="1.10.225.10:FF:000008">
    <property type="entry name" value="Pulmonary surfactant-associated protein B"/>
    <property type="match status" value="1"/>
</dbReference>
<evidence type="ECO:0000256" key="5">
    <source>
        <dbReference type="ARBA" id="ARBA00022713"/>
    </source>
</evidence>
<dbReference type="GO" id="GO:0006665">
    <property type="term" value="P:sphingolipid metabolic process"/>
    <property type="evidence" value="ECO:0007669"/>
    <property type="project" value="InterPro"/>
</dbReference>
<dbReference type="Gene3D" id="1.10.225.10">
    <property type="entry name" value="Saposin-like"/>
    <property type="match status" value="1"/>
</dbReference>
<dbReference type="InterPro" id="IPR003119">
    <property type="entry name" value="SAP_A"/>
</dbReference>
<reference evidence="17" key="1">
    <citation type="submission" date="2020-03" db="EMBL/GenBank/DDBJ databases">
        <title>Studies in the Genomics of Life Span.</title>
        <authorList>
            <person name="Glass D."/>
        </authorList>
    </citation>
    <scope>NUCLEOTIDE SEQUENCE</scope>
    <source>
        <strain evidence="17">LTLLF</strain>
        <tissue evidence="17">Muscle</tissue>
    </source>
</reference>
<feature type="region of interest" description="Disordered" evidence="13">
    <location>
        <begin position="360"/>
        <end position="589"/>
    </location>
</feature>
<proteinExistence type="predicted"/>
<dbReference type="PROSITE" id="PS50015">
    <property type="entry name" value="SAP_B"/>
    <property type="match status" value="3"/>
</dbReference>
<feature type="signal peptide" evidence="14">
    <location>
        <begin position="1"/>
        <end position="22"/>
    </location>
</feature>